<comment type="subcellular location">
    <subcellularLocation>
        <location evidence="1">Membrane</location>
        <topology evidence="1">Multi-pass membrane protein</topology>
    </subcellularLocation>
</comment>
<comment type="caution">
    <text evidence="7">The sequence shown here is derived from an EMBL/GenBank/DDBJ whole genome shotgun (WGS) entry which is preliminary data.</text>
</comment>
<dbReference type="EMBL" id="PPHD01023823">
    <property type="protein sequence ID" value="POI27426.1"/>
    <property type="molecule type" value="Genomic_DNA"/>
</dbReference>
<dbReference type="GO" id="GO:0016020">
    <property type="term" value="C:membrane"/>
    <property type="evidence" value="ECO:0007669"/>
    <property type="project" value="UniProtKB-SubCell"/>
</dbReference>
<evidence type="ECO:0000256" key="2">
    <source>
        <dbReference type="ARBA" id="ARBA00005787"/>
    </source>
</evidence>
<evidence type="ECO:0000256" key="5">
    <source>
        <dbReference type="ARBA" id="ARBA00023136"/>
    </source>
</evidence>
<name>A0A2P4STH8_BAMTH</name>
<organism evidence="7 8">
    <name type="scientific">Bambusicola thoracicus</name>
    <name type="common">Chinese bamboo-partridge</name>
    <name type="synonym">Perdix thoracica</name>
    <dbReference type="NCBI Taxonomy" id="9083"/>
    <lineage>
        <taxon>Eukaryota</taxon>
        <taxon>Metazoa</taxon>
        <taxon>Chordata</taxon>
        <taxon>Craniata</taxon>
        <taxon>Vertebrata</taxon>
        <taxon>Euteleostomi</taxon>
        <taxon>Archelosauria</taxon>
        <taxon>Archosauria</taxon>
        <taxon>Dinosauria</taxon>
        <taxon>Saurischia</taxon>
        <taxon>Theropoda</taxon>
        <taxon>Coelurosauria</taxon>
        <taxon>Aves</taxon>
        <taxon>Neognathae</taxon>
        <taxon>Galloanserae</taxon>
        <taxon>Galliformes</taxon>
        <taxon>Phasianidae</taxon>
        <taxon>Perdicinae</taxon>
        <taxon>Bambusicola</taxon>
    </lineage>
</organism>
<keyword evidence="5 6" id="KW-0472">Membrane</keyword>
<evidence type="ECO:0000256" key="3">
    <source>
        <dbReference type="ARBA" id="ARBA00022692"/>
    </source>
</evidence>
<dbReference type="PANTHER" id="PTHR31548:SF5">
    <property type="entry name" value="CLARIN-2"/>
    <property type="match status" value="1"/>
</dbReference>
<dbReference type="OrthoDB" id="10012538at2759"/>
<reference evidence="7 8" key="1">
    <citation type="submission" date="2018-01" db="EMBL/GenBank/DDBJ databases">
        <title>Comparison of the Chinese Bamboo Partridge and Red Junglefowl genome sequences highlights the importance of demography in genome evolution.</title>
        <authorList>
            <person name="Tiley G.P."/>
            <person name="Kimball R.T."/>
            <person name="Braun E.L."/>
            <person name="Burleigh J.G."/>
        </authorList>
    </citation>
    <scope>NUCLEOTIDE SEQUENCE [LARGE SCALE GENOMIC DNA]</scope>
    <source>
        <strain evidence="7">RTK389</strain>
        <tissue evidence="7">Blood</tissue>
    </source>
</reference>
<evidence type="ECO:0000256" key="1">
    <source>
        <dbReference type="ARBA" id="ARBA00004141"/>
    </source>
</evidence>
<evidence type="ECO:0000256" key="4">
    <source>
        <dbReference type="ARBA" id="ARBA00022989"/>
    </source>
</evidence>
<keyword evidence="3 6" id="KW-0812">Transmembrane</keyword>
<evidence type="ECO:0000313" key="7">
    <source>
        <dbReference type="EMBL" id="POI27426.1"/>
    </source>
</evidence>
<keyword evidence="8" id="KW-1185">Reference proteome</keyword>
<gene>
    <name evidence="7" type="ORF">CIB84_008824</name>
</gene>
<dbReference type="Proteomes" id="UP000237246">
    <property type="component" value="Unassembled WGS sequence"/>
</dbReference>
<comment type="similarity">
    <text evidence="2">Belongs to the clarin family.</text>
</comment>
<dbReference type="AlphaFoldDB" id="A0A2P4STH8"/>
<evidence type="ECO:0000313" key="8">
    <source>
        <dbReference type="Proteomes" id="UP000237246"/>
    </source>
</evidence>
<dbReference type="PANTHER" id="PTHR31548">
    <property type="entry name" value="CLARIN"/>
    <property type="match status" value="1"/>
</dbReference>
<feature type="transmembrane region" description="Helical" evidence="6">
    <location>
        <begin position="9"/>
        <end position="29"/>
    </location>
</feature>
<dbReference type="GO" id="GO:0007605">
    <property type="term" value="P:sensory perception of sound"/>
    <property type="evidence" value="ECO:0007669"/>
    <property type="project" value="UniProtKB-ARBA"/>
</dbReference>
<keyword evidence="4 6" id="KW-1133">Transmembrane helix</keyword>
<proteinExistence type="inferred from homology"/>
<evidence type="ECO:0000256" key="6">
    <source>
        <dbReference type="SAM" id="Phobius"/>
    </source>
</evidence>
<dbReference type="Pfam" id="PF25807">
    <property type="entry name" value="Clarin-2"/>
    <property type="match status" value="2"/>
</dbReference>
<sequence>MPGCFKKTLFALASAISFASFILIVVAMGTPKWMTGKILCKTGAELVNATDPELVKFIGEIYYGLFRGGKIRQCGLGGRRSKFSVSLSEAQPQRFDSNGECLFCFVAGGFVALAVSGFMAAVKLHRLTERIANFRENTFQFVILEEQFEDCFWICVAGAAAHAVNLLLIAISCINFPQIKTKTEEANVTAEDIMY</sequence>
<accession>A0A2P4STH8</accession>
<feature type="transmembrane region" description="Helical" evidence="6">
    <location>
        <begin position="102"/>
        <end position="122"/>
    </location>
</feature>
<dbReference type="InterPro" id="IPR026748">
    <property type="entry name" value="Clarin"/>
</dbReference>
<protein>
    <recommendedName>
        <fullName evidence="9">MARVEL domain-containing protein</fullName>
    </recommendedName>
</protein>
<evidence type="ECO:0008006" key="9">
    <source>
        <dbReference type="Google" id="ProtNLM"/>
    </source>
</evidence>